<name>A0A6G8Q1G9_9ACTN</name>
<keyword evidence="1 2" id="KW-0238">DNA-binding</keyword>
<dbReference type="InterPro" id="IPR036271">
    <property type="entry name" value="Tet_transcr_reg_TetR-rel_C_sf"/>
</dbReference>
<dbReference type="EMBL" id="CP045121">
    <property type="protein sequence ID" value="QIN80285.1"/>
    <property type="molecule type" value="Genomic_DNA"/>
</dbReference>
<dbReference type="InterPro" id="IPR050109">
    <property type="entry name" value="HTH-type_TetR-like_transc_reg"/>
</dbReference>
<dbReference type="GO" id="GO:0000976">
    <property type="term" value="F:transcription cis-regulatory region binding"/>
    <property type="evidence" value="ECO:0007669"/>
    <property type="project" value="TreeGrafter"/>
</dbReference>
<dbReference type="InterPro" id="IPR009057">
    <property type="entry name" value="Homeodomain-like_sf"/>
</dbReference>
<evidence type="ECO:0000256" key="2">
    <source>
        <dbReference type="PROSITE-ProRule" id="PRU00335"/>
    </source>
</evidence>
<dbReference type="InterPro" id="IPR001647">
    <property type="entry name" value="HTH_TetR"/>
</dbReference>
<dbReference type="GO" id="GO:0003700">
    <property type="term" value="F:DNA-binding transcription factor activity"/>
    <property type="evidence" value="ECO:0007669"/>
    <property type="project" value="TreeGrafter"/>
</dbReference>
<evidence type="ECO:0000313" key="5">
    <source>
        <dbReference type="Proteomes" id="UP000502706"/>
    </source>
</evidence>
<dbReference type="KEGG" id="rmar:GBA65_19135"/>
<dbReference type="SUPFAM" id="SSF46689">
    <property type="entry name" value="Homeodomain-like"/>
    <property type="match status" value="1"/>
</dbReference>
<organism evidence="4 5">
    <name type="scientific">Rubrobacter marinus</name>
    <dbReference type="NCBI Taxonomy" id="2653852"/>
    <lineage>
        <taxon>Bacteria</taxon>
        <taxon>Bacillati</taxon>
        <taxon>Actinomycetota</taxon>
        <taxon>Rubrobacteria</taxon>
        <taxon>Rubrobacterales</taxon>
        <taxon>Rubrobacteraceae</taxon>
        <taxon>Rubrobacter</taxon>
    </lineage>
</organism>
<dbReference type="Pfam" id="PF00440">
    <property type="entry name" value="TetR_N"/>
    <property type="match status" value="1"/>
</dbReference>
<dbReference type="InterPro" id="IPR039536">
    <property type="entry name" value="TetR_C_Proteobacteria"/>
</dbReference>
<dbReference type="PROSITE" id="PS50977">
    <property type="entry name" value="HTH_TETR_2"/>
    <property type="match status" value="1"/>
</dbReference>
<keyword evidence="5" id="KW-1185">Reference proteome</keyword>
<dbReference type="RefSeq" id="WP_166397956.1">
    <property type="nucleotide sequence ID" value="NZ_CP045121.1"/>
</dbReference>
<evidence type="ECO:0000259" key="3">
    <source>
        <dbReference type="PROSITE" id="PS50977"/>
    </source>
</evidence>
<sequence length="203" mass="23059">MSEQYVEEGDRRREIIEAALRVFSERGFGGATIKEIAREAGIRSPALIYWYFKDKRALFQEVLGAKVPVVRAVADLARVMDLPPEEALTKLGRAYFAFERMDARVLRLVIGEAIRRPEVAEAFVRAGPGRVLEFLKRYLERQIELGRLRPHDVRSGARMFVGMLIPQLAGKLFFPAMVEDGLTDEEHLRNAVETFLRGLAPES</sequence>
<reference evidence="4 5" key="1">
    <citation type="submission" date="2019-10" db="EMBL/GenBank/DDBJ databases">
        <title>Rubrobacter sp nov SCSIO 52915 isolated from a deep-sea sediment in the South China Sea.</title>
        <authorList>
            <person name="Chen R.W."/>
        </authorList>
    </citation>
    <scope>NUCLEOTIDE SEQUENCE [LARGE SCALE GENOMIC DNA]</scope>
    <source>
        <strain evidence="4 5">SCSIO 52915</strain>
    </source>
</reference>
<dbReference type="AlphaFoldDB" id="A0A6G8Q1G9"/>
<dbReference type="Gene3D" id="1.10.357.10">
    <property type="entry name" value="Tetracycline Repressor, domain 2"/>
    <property type="match status" value="1"/>
</dbReference>
<gene>
    <name evidence="4" type="ORF">GBA65_19135</name>
</gene>
<protein>
    <submittedName>
        <fullName evidence="4">TetR family transcriptional regulator</fullName>
    </submittedName>
</protein>
<dbReference type="SUPFAM" id="SSF48498">
    <property type="entry name" value="Tetracyclin repressor-like, C-terminal domain"/>
    <property type="match status" value="1"/>
</dbReference>
<dbReference type="PANTHER" id="PTHR30055">
    <property type="entry name" value="HTH-TYPE TRANSCRIPTIONAL REGULATOR RUTR"/>
    <property type="match status" value="1"/>
</dbReference>
<evidence type="ECO:0000313" key="4">
    <source>
        <dbReference type="EMBL" id="QIN80285.1"/>
    </source>
</evidence>
<comment type="caution">
    <text evidence="2">Lacks conserved residue(s) required for the propagation of feature annotation.</text>
</comment>
<accession>A0A6G8Q1G9</accession>
<dbReference type="Proteomes" id="UP000502706">
    <property type="component" value="Chromosome"/>
</dbReference>
<dbReference type="Pfam" id="PF14246">
    <property type="entry name" value="TetR_C_7"/>
    <property type="match status" value="1"/>
</dbReference>
<dbReference type="PANTHER" id="PTHR30055:SF226">
    <property type="entry name" value="HTH-TYPE TRANSCRIPTIONAL REGULATOR PKSA"/>
    <property type="match status" value="1"/>
</dbReference>
<evidence type="ECO:0000256" key="1">
    <source>
        <dbReference type="ARBA" id="ARBA00023125"/>
    </source>
</evidence>
<proteinExistence type="predicted"/>
<feature type="domain" description="HTH tetR-type" evidence="3">
    <location>
        <begin position="9"/>
        <end position="70"/>
    </location>
</feature>